<evidence type="ECO:0000313" key="1">
    <source>
        <dbReference type="EMBL" id="CAL1545300.1"/>
    </source>
</evidence>
<feature type="non-terminal residue" evidence="1">
    <location>
        <position position="1"/>
    </location>
</feature>
<reference evidence="1 2" key="1">
    <citation type="submission" date="2024-04" db="EMBL/GenBank/DDBJ databases">
        <authorList>
            <consortium name="Genoscope - CEA"/>
            <person name="William W."/>
        </authorList>
    </citation>
    <scope>NUCLEOTIDE SEQUENCE [LARGE SCALE GENOMIC DNA]</scope>
</reference>
<organism evidence="1 2">
    <name type="scientific">Lymnaea stagnalis</name>
    <name type="common">Great pond snail</name>
    <name type="synonym">Helix stagnalis</name>
    <dbReference type="NCBI Taxonomy" id="6523"/>
    <lineage>
        <taxon>Eukaryota</taxon>
        <taxon>Metazoa</taxon>
        <taxon>Spiralia</taxon>
        <taxon>Lophotrochozoa</taxon>
        <taxon>Mollusca</taxon>
        <taxon>Gastropoda</taxon>
        <taxon>Heterobranchia</taxon>
        <taxon>Euthyneura</taxon>
        <taxon>Panpulmonata</taxon>
        <taxon>Hygrophila</taxon>
        <taxon>Lymnaeoidea</taxon>
        <taxon>Lymnaeidae</taxon>
        <taxon>Lymnaea</taxon>
    </lineage>
</organism>
<accession>A0AAV2IGQ8</accession>
<dbReference type="EMBL" id="CAXITT010000697">
    <property type="protein sequence ID" value="CAL1545300.1"/>
    <property type="molecule type" value="Genomic_DNA"/>
</dbReference>
<protein>
    <submittedName>
        <fullName evidence="1">Uncharacterized protein</fullName>
    </submittedName>
</protein>
<evidence type="ECO:0000313" key="2">
    <source>
        <dbReference type="Proteomes" id="UP001497497"/>
    </source>
</evidence>
<feature type="non-terminal residue" evidence="1">
    <location>
        <position position="163"/>
    </location>
</feature>
<dbReference type="AlphaFoldDB" id="A0AAV2IGQ8"/>
<keyword evidence="2" id="KW-1185">Reference proteome</keyword>
<sequence>HSVDLDSDKEVEAIVSGIGNGESVKKKIPVNIKEFFDFDNEDSADEGHGELSVQCSPVRVSSSLRSVQEKSVLAKFKVQGPPELKMKNSSAGQKQLLLLSVSNKTDKQMVLKSIQLLSSSSPVHEVGMCGDDSRSSAKWESCHQLINLEFPKRTHAFPVILCP</sequence>
<dbReference type="Proteomes" id="UP001497497">
    <property type="component" value="Unassembled WGS sequence"/>
</dbReference>
<proteinExistence type="predicted"/>
<comment type="caution">
    <text evidence="1">The sequence shown here is derived from an EMBL/GenBank/DDBJ whole genome shotgun (WGS) entry which is preliminary data.</text>
</comment>
<gene>
    <name evidence="1" type="ORF">GSLYS_00018783001</name>
</gene>
<name>A0AAV2IGQ8_LYMST</name>